<dbReference type="AlphaFoldDB" id="A0AAE7BG62"/>
<name>A0AAE7BG62_9BACT</name>
<dbReference type="KEGG" id="adz:ADFLV_1294"/>
<reference evidence="1 2" key="1">
    <citation type="submission" date="2020-05" db="EMBL/GenBank/DDBJ databases">
        <title>Complete genome sequencing of Campylobacter and Arcobacter type strains.</title>
        <authorList>
            <person name="Miller W.G."/>
            <person name="Yee E."/>
        </authorList>
    </citation>
    <scope>NUCLEOTIDE SEQUENCE [LARGE SCALE GENOMIC DNA]</scope>
    <source>
        <strain evidence="1 2">LMG 25694</strain>
    </source>
</reference>
<protein>
    <submittedName>
        <fullName evidence="1">Uncharacterized protein</fullName>
    </submittedName>
</protein>
<proteinExistence type="predicted"/>
<evidence type="ECO:0000313" key="1">
    <source>
        <dbReference type="EMBL" id="QKF77326.1"/>
    </source>
</evidence>
<accession>A0AAE7BG62</accession>
<dbReference type="Proteomes" id="UP000503313">
    <property type="component" value="Chromosome"/>
</dbReference>
<gene>
    <name evidence="1" type="ORF">ADFLV_1294</name>
</gene>
<sequence>MSIIEAILGVYGTNLKKSIKVSDEEITGWYIEGMSKDELQQKFTKEEIEYIYFHAV</sequence>
<dbReference type="RefSeq" id="WP_164968545.1">
    <property type="nucleotide sequence ID" value="NZ_CP053835.1"/>
</dbReference>
<evidence type="ECO:0000313" key="2">
    <source>
        <dbReference type="Proteomes" id="UP000503313"/>
    </source>
</evidence>
<keyword evidence="2" id="KW-1185">Reference proteome</keyword>
<dbReference type="EMBL" id="CP053835">
    <property type="protein sequence ID" value="QKF77326.1"/>
    <property type="molecule type" value="Genomic_DNA"/>
</dbReference>
<organism evidence="1 2">
    <name type="scientific">Arcobacter defluvii</name>
    <dbReference type="NCBI Taxonomy" id="873191"/>
    <lineage>
        <taxon>Bacteria</taxon>
        <taxon>Pseudomonadati</taxon>
        <taxon>Campylobacterota</taxon>
        <taxon>Epsilonproteobacteria</taxon>
        <taxon>Campylobacterales</taxon>
        <taxon>Arcobacteraceae</taxon>
        <taxon>Arcobacter</taxon>
    </lineage>
</organism>